<evidence type="ECO:0000313" key="2">
    <source>
        <dbReference type="Proteomes" id="UP001065549"/>
    </source>
</evidence>
<reference evidence="1" key="1">
    <citation type="submission" date="2022-09" db="EMBL/GenBank/DDBJ databases">
        <title>Culturomic study of gut microbiota in children with autism spectrum disorder.</title>
        <authorList>
            <person name="Efimov B.A."/>
            <person name="Chaplin A.V."/>
            <person name="Sokolova S.R."/>
            <person name="Pikina A.P."/>
            <person name="Korzhanova M."/>
            <person name="Belova V."/>
            <person name="Korostin D."/>
        </authorList>
    </citation>
    <scope>NUCLEOTIDE SEQUENCE</scope>
    <source>
        <strain evidence="1">ASD5510</strain>
    </source>
</reference>
<name>A0A9J6QR07_9FIRM</name>
<dbReference type="InterPro" id="IPR010451">
    <property type="entry name" value="Acetoacetate_decarboxylase"/>
</dbReference>
<dbReference type="RefSeq" id="WP_227755362.1">
    <property type="nucleotide sequence ID" value="NZ_JAOSHN010000003.1"/>
</dbReference>
<dbReference type="EMBL" id="JAOSHN010000003">
    <property type="protein sequence ID" value="MCU7378301.1"/>
    <property type="molecule type" value="Genomic_DNA"/>
</dbReference>
<gene>
    <name evidence="1" type="ORF">OBO34_08025</name>
</gene>
<keyword evidence="2" id="KW-1185">Reference proteome</keyword>
<organism evidence="1 2">
    <name type="scientific">Hominibacterium faecale</name>
    <dbReference type="NCBI Taxonomy" id="2839743"/>
    <lineage>
        <taxon>Bacteria</taxon>
        <taxon>Bacillati</taxon>
        <taxon>Bacillota</taxon>
        <taxon>Clostridia</taxon>
        <taxon>Peptostreptococcales</taxon>
        <taxon>Anaerovoracaceae</taxon>
        <taxon>Hominibacterium</taxon>
    </lineage>
</organism>
<dbReference type="AlphaFoldDB" id="A0A9J6QR07"/>
<dbReference type="SUPFAM" id="SSF160104">
    <property type="entry name" value="Acetoacetate decarboxylase-like"/>
    <property type="match status" value="1"/>
</dbReference>
<evidence type="ECO:0000313" key="1">
    <source>
        <dbReference type="EMBL" id="MCU7378301.1"/>
    </source>
</evidence>
<dbReference type="GO" id="GO:0016829">
    <property type="term" value="F:lyase activity"/>
    <property type="evidence" value="ECO:0007669"/>
    <property type="project" value="InterPro"/>
</dbReference>
<dbReference type="Proteomes" id="UP001065549">
    <property type="component" value="Unassembled WGS sequence"/>
</dbReference>
<accession>A0A9J6QR07</accession>
<sequence>MSFKRTQEQVCDTLKGGITDFPGAEIMSVFYETTPEAAADVLPPGLKPYKRPIVVAGFNHFTETNFEVPYNEAALYVAAVHEKTGLPGLFVPGMTLDVDMGSILGREVGGYPKKWGSLSLEQEGETYQASARRHGITYYSVKAQLNGKPNDPKLMEAIGELLTPPDPEGHPGATIIYNYLWPASQWAHLSDISKAPSPILYTVWKTKHPGPKKPILGTGEVIYQHSDHDPWDSLPVVHTLGAIMTFDGIALDGARSPEDEYPVDPQEYLPYAFYGFDHKL</sequence>
<comment type="caution">
    <text evidence="1">The sequence shown here is derived from an EMBL/GenBank/DDBJ whole genome shotgun (WGS) entry which is preliminary data.</text>
</comment>
<dbReference type="Pfam" id="PF06314">
    <property type="entry name" value="ADC"/>
    <property type="match status" value="1"/>
</dbReference>
<dbReference type="Gene3D" id="2.40.400.10">
    <property type="entry name" value="Acetoacetate decarboxylase-like"/>
    <property type="match status" value="1"/>
</dbReference>
<protein>
    <submittedName>
        <fullName evidence="1">Acetoacetate decarboxylase family protein</fullName>
    </submittedName>
</protein>
<dbReference type="InterPro" id="IPR023375">
    <property type="entry name" value="ADC_dom_sf"/>
</dbReference>
<proteinExistence type="predicted"/>